<reference evidence="2 3" key="1">
    <citation type="submission" date="2017-06" db="EMBL/GenBank/DDBJ databases">
        <title>A platform for efficient transgenesis in Macrostomum lignano, a flatworm model organism for stem cell research.</title>
        <authorList>
            <person name="Berezikov E."/>
        </authorList>
    </citation>
    <scope>NUCLEOTIDE SEQUENCE [LARGE SCALE GENOMIC DNA]</scope>
    <source>
        <strain evidence="2">DV1</strain>
        <tissue evidence="2">Whole organism</tissue>
    </source>
</reference>
<organism evidence="2 3">
    <name type="scientific">Macrostomum lignano</name>
    <dbReference type="NCBI Taxonomy" id="282301"/>
    <lineage>
        <taxon>Eukaryota</taxon>
        <taxon>Metazoa</taxon>
        <taxon>Spiralia</taxon>
        <taxon>Lophotrochozoa</taxon>
        <taxon>Platyhelminthes</taxon>
        <taxon>Rhabditophora</taxon>
        <taxon>Macrostomorpha</taxon>
        <taxon>Macrostomida</taxon>
        <taxon>Macrostomidae</taxon>
        <taxon>Macrostomum</taxon>
    </lineage>
</organism>
<proteinExistence type="predicted"/>
<evidence type="ECO:0000256" key="1">
    <source>
        <dbReference type="SAM" id="SignalP"/>
    </source>
</evidence>
<evidence type="ECO:0000313" key="3">
    <source>
        <dbReference type="Proteomes" id="UP000215902"/>
    </source>
</evidence>
<keyword evidence="1" id="KW-0732">Signal</keyword>
<gene>
    <name evidence="2" type="ORF">BOX15_Mlig011113g1</name>
</gene>
<keyword evidence="3" id="KW-1185">Reference proteome</keyword>
<dbReference type="EMBL" id="NIVC01001438">
    <property type="protein sequence ID" value="PAA67954.1"/>
    <property type="molecule type" value="Genomic_DNA"/>
</dbReference>
<feature type="chain" id="PRO_5012967069" description="Secreted protein" evidence="1">
    <location>
        <begin position="22"/>
        <end position="92"/>
    </location>
</feature>
<evidence type="ECO:0000313" key="2">
    <source>
        <dbReference type="EMBL" id="PAA67954.1"/>
    </source>
</evidence>
<dbReference type="Proteomes" id="UP000215902">
    <property type="component" value="Unassembled WGS sequence"/>
</dbReference>
<accession>A0A267F421</accession>
<sequence length="92" mass="10884">MYLTFLTAASALVISIFAASSAPIESAAAPGQLGHRLRELWHRRVRFYLRMRRRPECRRFDRLSGRSGLRQTVNRFYHDCRLYLWLMMHTVA</sequence>
<dbReference type="AlphaFoldDB" id="A0A267F421"/>
<name>A0A267F421_9PLAT</name>
<comment type="caution">
    <text evidence="2">The sequence shown here is derived from an EMBL/GenBank/DDBJ whole genome shotgun (WGS) entry which is preliminary data.</text>
</comment>
<feature type="signal peptide" evidence="1">
    <location>
        <begin position="1"/>
        <end position="21"/>
    </location>
</feature>
<evidence type="ECO:0008006" key="4">
    <source>
        <dbReference type="Google" id="ProtNLM"/>
    </source>
</evidence>
<protein>
    <recommendedName>
        <fullName evidence="4">Secreted protein</fullName>
    </recommendedName>
</protein>